<dbReference type="STRING" id="468056.SAMN05443549_1011067"/>
<keyword evidence="3" id="KW-1185">Reference proteome</keyword>
<reference evidence="3" key="1">
    <citation type="submission" date="2016-11" db="EMBL/GenBank/DDBJ databases">
        <authorList>
            <person name="Varghese N."/>
            <person name="Submissions S."/>
        </authorList>
    </citation>
    <scope>NUCLEOTIDE SEQUENCE [LARGE SCALE GENOMIC DNA]</scope>
    <source>
        <strain evidence="3">DSM 19978</strain>
    </source>
</reference>
<organism evidence="2 3">
    <name type="scientific">Flavobacterium fluvii</name>
    <dbReference type="NCBI Taxonomy" id="468056"/>
    <lineage>
        <taxon>Bacteria</taxon>
        <taxon>Pseudomonadati</taxon>
        <taxon>Bacteroidota</taxon>
        <taxon>Flavobacteriia</taxon>
        <taxon>Flavobacteriales</taxon>
        <taxon>Flavobacteriaceae</taxon>
        <taxon>Flavobacterium</taxon>
    </lineage>
</organism>
<dbReference type="RefSeq" id="WP_084546095.1">
    <property type="nucleotide sequence ID" value="NZ_FQWB01000001.1"/>
</dbReference>
<accession>A0A1M5G304</accession>
<evidence type="ECO:0008006" key="4">
    <source>
        <dbReference type="Google" id="ProtNLM"/>
    </source>
</evidence>
<dbReference type="Proteomes" id="UP000184516">
    <property type="component" value="Unassembled WGS sequence"/>
</dbReference>
<evidence type="ECO:0000256" key="1">
    <source>
        <dbReference type="SAM" id="SignalP"/>
    </source>
</evidence>
<dbReference type="OrthoDB" id="1118734at2"/>
<dbReference type="Pfam" id="PF10677">
    <property type="entry name" value="DUF2490"/>
    <property type="match status" value="1"/>
</dbReference>
<dbReference type="EMBL" id="FQWB01000001">
    <property type="protein sequence ID" value="SHF98086.1"/>
    <property type="molecule type" value="Genomic_DNA"/>
</dbReference>
<proteinExistence type="predicted"/>
<name>A0A1M5G304_9FLAO</name>
<dbReference type="InterPro" id="IPR019619">
    <property type="entry name" value="DUF2490"/>
</dbReference>
<feature type="signal peptide" evidence="1">
    <location>
        <begin position="1"/>
        <end position="22"/>
    </location>
</feature>
<evidence type="ECO:0000313" key="2">
    <source>
        <dbReference type="EMBL" id="SHF98086.1"/>
    </source>
</evidence>
<protein>
    <recommendedName>
        <fullName evidence="4">DUF2490 domain-containing protein</fullName>
    </recommendedName>
</protein>
<feature type="chain" id="PRO_5012341325" description="DUF2490 domain-containing protein" evidence="1">
    <location>
        <begin position="23"/>
        <end position="225"/>
    </location>
</feature>
<sequence>MINKVQSFCFLAALFLTASVNAQKTDTGNWFLYFGNQKINNRWNWHNEVQYRNYNFAGDLEQLLLRTGIGYNLSENNNNLLLGYAYVYSEPYIAGTDNKTNTNEHRIFQQFITKQQFGRVNIQHRYRFEQRFIEDDFKMRARYFLSLNVPINKKEMDKNAIYASAYNEIFINTEGPSYFDRDRIYGGLGYCFNKNFKVEAGLMSQILPNSSRTQFQIMFFNSLPF</sequence>
<gene>
    <name evidence="2" type="ORF">SAMN05443549_1011067</name>
</gene>
<dbReference type="AlphaFoldDB" id="A0A1M5G304"/>
<evidence type="ECO:0000313" key="3">
    <source>
        <dbReference type="Proteomes" id="UP000184516"/>
    </source>
</evidence>
<keyword evidence="1" id="KW-0732">Signal</keyword>